<gene>
    <name evidence="3" type="ORF">HPB48_004776</name>
</gene>
<keyword evidence="1" id="KW-0175">Coiled coil</keyword>
<protein>
    <submittedName>
        <fullName evidence="3">Uncharacterized protein</fullName>
    </submittedName>
</protein>
<dbReference type="VEuPathDB" id="VectorBase:HLOH_051802"/>
<dbReference type="EMBL" id="JABSTR010000004">
    <property type="protein sequence ID" value="KAH9368757.1"/>
    <property type="molecule type" value="Genomic_DNA"/>
</dbReference>
<name>A0A9J6G0I1_HAELO</name>
<comment type="caution">
    <text evidence="3">The sequence shown here is derived from an EMBL/GenBank/DDBJ whole genome shotgun (WGS) entry which is preliminary data.</text>
</comment>
<feature type="region of interest" description="Disordered" evidence="2">
    <location>
        <begin position="230"/>
        <end position="254"/>
    </location>
</feature>
<organism evidence="3 4">
    <name type="scientific">Haemaphysalis longicornis</name>
    <name type="common">Bush tick</name>
    <dbReference type="NCBI Taxonomy" id="44386"/>
    <lineage>
        <taxon>Eukaryota</taxon>
        <taxon>Metazoa</taxon>
        <taxon>Ecdysozoa</taxon>
        <taxon>Arthropoda</taxon>
        <taxon>Chelicerata</taxon>
        <taxon>Arachnida</taxon>
        <taxon>Acari</taxon>
        <taxon>Parasitiformes</taxon>
        <taxon>Ixodida</taxon>
        <taxon>Ixodoidea</taxon>
        <taxon>Ixodidae</taxon>
        <taxon>Haemaphysalinae</taxon>
        <taxon>Haemaphysalis</taxon>
    </lineage>
</organism>
<proteinExistence type="predicted"/>
<dbReference type="OrthoDB" id="6508955at2759"/>
<feature type="compositionally biased region" description="Acidic residues" evidence="2">
    <location>
        <begin position="190"/>
        <end position="199"/>
    </location>
</feature>
<evidence type="ECO:0000256" key="2">
    <source>
        <dbReference type="SAM" id="MobiDB-lite"/>
    </source>
</evidence>
<dbReference type="PANTHER" id="PTHR37558:SF1">
    <property type="entry name" value="HTH CENPB-TYPE DOMAIN-CONTAINING PROTEIN"/>
    <property type="match status" value="1"/>
</dbReference>
<keyword evidence="4" id="KW-1185">Reference proteome</keyword>
<evidence type="ECO:0000313" key="4">
    <source>
        <dbReference type="Proteomes" id="UP000821853"/>
    </source>
</evidence>
<evidence type="ECO:0000256" key="1">
    <source>
        <dbReference type="SAM" id="Coils"/>
    </source>
</evidence>
<dbReference type="PANTHER" id="PTHR37558">
    <property type="entry name" value="HTH CENPB-TYPE DOMAIN-CONTAINING PROTEIN"/>
    <property type="match status" value="1"/>
</dbReference>
<dbReference type="OMA" id="TPPTTAW"/>
<evidence type="ECO:0000313" key="3">
    <source>
        <dbReference type="EMBL" id="KAH9368757.1"/>
    </source>
</evidence>
<dbReference type="AlphaFoldDB" id="A0A9J6G0I1"/>
<feature type="coiled-coil region" evidence="1">
    <location>
        <begin position="292"/>
        <end position="331"/>
    </location>
</feature>
<accession>A0A9J6G0I1</accession>
<sequence length="358" mass="40294">MAVIETGTEPFALTALVYSSFLCSSDEPTDKRKRPLRFSGQQDIQLLQEVISLNPFKDTPPTTAWASISRNLESVLDISSRRCRERTILMLDQYIKGDLASLQRFCTKDEFTIKEQLLQQVLQQYESGAGGYSTRIGSGMVSSLNTANSQEEEGDDDFDLYKPRVILEEEVTPEPSDNGERERTSTTSSESEDKDDEEQGSSPKRPRLSEDDVLLEEIKAAAAAMVAEERARFPSAGGDGAEGDTGRRPGGPPWAPWSSQCQGGHLPAQLPGQRSTGTQTLPYISNAVTARERHLKIRREELQMEKARLRLEEDKLALERARFEIERQERELRLRSEMQERTIFMEVLKKVFSNGISI</sequence>
<dbReference type="Proteomes" id="UP000821853">
    <property type="component" value="Chromosome 2"/>
</dbReference>
<reference evidence="3 4" key="1">
    <citation type="journal article" date="2020" name="Cell">
        <title>Large-Scale Comparative Analyses of Tick Genomes Elucidate Their Genetic Diversity and Vector Capacities.</title>
        <authorList>
            <consortium name="Tick Genome and Microbiome Consortium (TIGMIC)"/>
            <person name="Jia N."/>
            <person name="Wang J."/>
            <person name="Shi W."/>
            <person name="Du L."/>
            <person name="Sun Y."/>
            <person name="Zhan W."/>
            <person name="Jiang J.F."/>
            <person name="Wang Q."/>
            <person name="Zhang B."/>
            <person name="Ji P."/>
            <person name="Bell-Sakyi L."/>
            <person name="Cui X.M."/>
            <person name="Yuan T.T."/>
            <person name="Jiang B.G."/>
            <person name="Yang W.F."/>
            <person name="Lam T.T."/>
            <person name="Chang Q.C."/>
            <person name="Ding S.J."/>
            <person name="Wang X.J."/>
            <person name="Zhu J.G."/>
            <person name="Ruan X.D."/>
            <person name="Zhao L."/>
            <person name="Wei J.T."/>
            <person name="Ye R.Z."/>
            <person name="Que T.C."/>
            <person name="Du C.H."/>
            <person name="Zhou Y.H."/>
            <person name="Cheng J.X."/>
            <person name="Dai P.F."/>
            <person name="Guo W.B."/>
            <person name="Han X.H."/>
            <person name="Huang E.J."/>
            <person name="Li L.F."/>
            <person name="Wei W."/>
            <person name="Gao Y.C."/>
            <person name="Liu J.Z."/>
            <person name="Shao H.Z."/>
            <person name="Wang X."/>
            <person name="Wang C.C."/>
            <person name="Yang T.C."/>
            <person name="Huo Q.B."/>
            <person name="Li W."/>
            <person name="Chen H.Y."/>
            <person name="Chen S.E."/>
            <person name="Zhou L.G."/>
            <person name="Ni X.B."/>
            <person name="Tian J.H."/>
            <person name="Sheng Y."/>
            <person name="Liu T."/>
            <person name="Pan Y.S."/>
            <person name="Xia L.Y."/>
            <person name="Li J."/>
            <person name="Zhao F."/>
            <person name="Cao W.C."/>
        </authorList>
    </citation>
    <scope>NUCLEOTIDE SEQUENCE [LARGE SCALE GENOMIC DNA]</scope>
    <source>
        <strain evidence="3">HaeL-2018</strain>
    </source>
</reference>
<feature type="region of interest" description="Disordered" evidence="2">
    <location>
        <begin position="168"/>
        <end position="212"/>
    </location>
</feature>